<dbReference type="InterPro" id="IPR013424">
    <property type="entry name" value="Ice-binding_C"/>
</dbReference>
<organism evidence="2 3">
    <name type="scientific">Microseira wollei NIES-4236</name>
    <dbReference type="NCBI Taxonomy" id="2530354"/>
    <lineage>
        <taxon>Bacteria</taxon>
        <taxon>Bacillati</taxon>
        <taxon>Cyanobacteriota</taxon>
        <taxon>Cyanophyceae</taxon>
        <taxon>Oscillatoriophycideae</taxon>
        <taxon>Aerosakkonematales</taxon>
        <taxon>Aerosakkonemataceae</taxon>
        <taxon>Microseira</taxon>
    </lineage>
</organism>
<dbReference type="AlphaFoldDB" id="A0AAV3XMW0"/>
<protein>
    <recommendedName>
        <fullName evidence="1">Ice-binding protein C-terminal domain-containing protein</fullName>
    </recommendedName>
</protein>
<reference evidence="2" key="1">
    <citation type="submission" date="2019-10" db="EMBL/GenBank/DDBJ databases">
        <title>Draft genome sequece of Microseira wollei NIES-4236.</title>
        <authorList>
            <person name="Yamaguchi H."/>
            <person name="Suzuki S."/>
            <person name="Kawachi M."/>
        </authorList>
    </citation>
    <scope>NUCLEOTIDE SEQUENCE</scope>
    <source>
        <strain evidence="2">NIES-4236</strain>
    </source>
</reference>
<dbReference type="NCBIfam" id="TIGR02595">
    <property type="entry name" value="PEP_CTERM"/>
    <property type="match status" value="1"/>
</dbReference>
<evidence type="ECO:0000259" key="1">
    <source>
        <dbReference type="Pfam" id="PF07589"/>
    </source>
</evidence>
<gene>
    <name evidence="2" type="ORF">MiSe_80570</name>
</gene>
<proteinExistence type="predicted"/>
<dbReference type="EMBL" id="BLAY01000208">
    <property type="protein sequence ID" value="GET43235.1"/>
    <property type="molecule type" value="Genomic_DNA"/>
</dbReference>
<name>A0AAV3XMW0_9CYAN</name>
<evidence type="ECO:0000313" key="3">
    <source>
        <dbReference type="Proteomes" id="UP001050975"/>
    </source>
</evidence>
<comment type="caution">
    <text evidence="2">The sequence shown here is derived from an EMBL/GenBank/DDBJ whole genome shotgun (WGS) entry which is preliminary data.</text>
</comment>
<accession>A0AAV3XMW0</accession>
<dbReference type="Pfam" id="PF07589">
    <property type="entry name" value="PEP-CTERM"/>
    <property type="match status" value="1"/>
</dbReference>
<dbReference type="Proteomes" id="UP001050975">
    <property type="component" value="Unassembled WGS sequence"/>
</dbReference>
<dbReference type="RefSeq" id="WP_226591845.1">
    <property type="nucleotide sequence ID" value="NZ_BLAY01000208.1"/>
</dbReference>
<feature type="domain" description="Ice-binding protein C-terminal" evidence="1">
    <location>
        <begin position="185"/>
        <end position="208"/>
    </location>
</feature>
<sequence length="213" mass="23334">MLPAASLVLLQFPPLFGNSGIKFEQDTTVKFDLLPSHNRPSSVLSFQNLSNNSRFLLFAEDQQVGYDRGSSLSNDWLGTCGLPNSTFPEPCSKTFTFQAGMDYTLVLRLRQRDTVYSTDSLNPNGTNQALFSGDYSDLFNPGGVEISFDDGGGRQTTTTICPTPFNQGDCDFQDLKVRATEVNSSVPEPATLAGLGVVAGAIFLSRRRCRYFL</sequence>
<evidence type="ECO:0000313" key="2">
    <source>
        <dbReference type="EMBL" id="GET43235.1"/>
    </source>
</evidence>
<keyword evidence="3" id="KW-1185">Reference proteome</keyword>